<organism evidence="5 6">
    <name type="scientific">Albugo candida</name>
    <dbReference type="NCBI Taxonomy" id="65357"/>
    <lineage>
        <taxon>Eukaryota</taxon>
        <taxon>Sar</taxon>
        <taxon>Stramenopiles</taxon>
        <taxon>Oomycota</taxon>
        <taxon>Peronosporomycetes</taxon>
        <taxon>Albuginales</taxon>
        <taxon>Albuginaceae</taxon>
        <taxon>Albugo</taxon>
    </lineage>
</organism>
<dbReference type="Proteomes" id="UP000053237">
    <property type="component" value="Unassembled WGS sequence"/>
</dbReference>
<dbReference type="EMBL" id="CAIX01000185">
    <property type="protein sequence ID" value="CCI47771.1"/>
    <property type="molecule type" value="Genomic_DNA"/>
</dbReference>
<keyword evidence="1" id="KW-0862">Zinc</keyword>
<keyword evidence="6" id="KW-1185">Reference proteome</keyword>
<name>A0A024GLW9_9STRA</name>
<dbReference type="InParanoid" id="A0A024GLW9"/>
<protein>
    <recommendedName>
        <fullName evidence="3">RING-type domain-containing protein</fullName>
    </recommendedName>
</protein>
<dbReference type="Pfam" id="PF13923">
    <property type="entry name" value="zf-C3HC4_2"/>
    <property type="match status" value="1"/>
</dbReference>
<evidence type="ECO:0000259" key="3">
    <source>
        <dbReference type="PROSITE" id="PS50089"/>
    </source>
</evidence>
<dbReference type="STRING" id="65357.A0A024GLW9"/>
<evidence type="ECO:0000313" key="4">
    <source>
        <dbReference type="EMBL" id="CCI10607.1"/>
    </source>
</evidence>
<feature type="domain" description="RING-type" evidence="3">
    <location>
        <begin position="274"/>
        <end position="350"/>
    </location>
</feature>
<dbReference type="SMART" id="SM00184">
    <property type="entry name" value="RING"/>
    <property type="match status" value="1"/>
</dbReference>
<keyword evidence="1" id="KW-0863">Zinc-finger</keyword>
<feature type="compositionally biased region" description="Basic residues" evidence="2">
    <location>
        <begin position="21"/>
        <end position="34"/>
    </location>
</feature>
<dbReference type="Gene3D" id="3.30.40.10">
    <property type="entry name" value="Zinc/RING finger domain, C3HC4 (zinc finger)"/>
    <property type="match status" value="1"/>
</dbReference>
<proteinExistence type="predicted"/>
<dbReference type="SUPFAM" id="SSF57850">
    <property type="entry name" value="RING/U-box"/>
    <property type="match status" value="1"/>
</dbReference>
<feature type="region of interest" description="Disordered" evidence="2">
    <location>
        <begin position="21"/>
        <end position="46"/>
    </location>
</feature>
<comment type="caution">
    <text evidence="5">The sequence shown here is derived from an EMBL/GenBank/DDBJ whole genome shotgun (WGS) entry which is preliminary data.</text>
</comment>
<keyword evidence="1" id="KW-0479">Metal-binding</keyword>
<accession>A0A024GLW9</accession>
<dbReference type="GO" id="GO:0008270">
    <property type="term" value="F:zinc ion binding"/>
    <property type="evidence" value="ECO:0007669"/>
    <property type="project" value="UniProtKB-KW"/>
</dbReference>
<dbReference type="InterPro" id="IPR013083">
    <property type="entry name" value="Znf_RING/FYVE/PHD"/>
</dbReference>
<gene>
    <name evidence="5" type="ORF">BN9_087870</name>
    <name evidence="4" type="ORF">BN9_110080</name>
</gene>
<dbReference type="InterPro" id="IPR001841">
    <property type="entry name" value="Znf_RING"/>
</dbReference>
<evidence type="ECO:0000313" key="5">
    <source>
        <dbReference type="EMBL" id="CCI47771.1"/>
    </source>
</evidence>
<dbReference type="EMBL" id="CAIX01000322">
    <property type="protein sequence ID" value="CCI10607.1"/>
    <property type="molecule type" value="Genomic_DNA"/>
</dbReference>
<sequence>MSPPHQVFALSSTRERIATRKRANATKRKLHRSKSAPNNGRFHESVDSCASRHDSFQTNKVNTLADLYMKVQLDPDSIAKPKGIYVLIVGSLQTNLQWQHPRRFEEYRTFQKGILRALQHGHFCDAECPWLYMFIKSYFPKKSLFTFWRSSSQNRKIRQDALHRFLQTLQLLLLAPQNHQCGILMTCVIPKVVQFLVGDSALDDNNLNVCSLSSTSSAHAYIGQKTKRDSWISMTHYHSGPALLEHSGRPYDHVDKSTASSTALTELLSDSTGCTICGGRLDRDPSLNASDNDSSVSFGILEELEGRTSSQMSIPVSEYAPSLITLSCGHQFHDECIVLQLNMKPECPTCGVKQF</sequence>
<evidence type="ECO:0000256" key="1">
    <source>
        <dbReference type="PROSITE-ProRule" id="PRU00175"/>
    </source>
</evidence>
<dbReference type="AlphaFoldDB" id="A0A024GLW9"/>
<evidence type="ECO:0000313" key="6">
    <source>
        <dbReference type="Proteomes" id="UP000053237"/>
    </source>
</evidence>
<reference evidence="5 6" key="1">
    <citation type="submission" date="2012-05" db="EMBL/GenBank/DDBJ databases">
        <title>Recombination and specialization in a pathogen metapopulation.</title>
        <authorList>
            <person name="Gardiner A."/>
            <person name="Kemen E."/>
            <person name="Schultz-Larsen T."/>
            <person name="MacLean D."/>
            <person name="Van Oosterhout C."/>
            <person name="Jones J.D.G."/>
        </authorList>
    </citation>
    <scope>NUCLEOTIDE SEQUENCE [LARGE SCALE GENOMIC DNA]</scope>
    <source>
        <strain evidence="5 6">Ac Nc2</strain>
    </source>
</reference>
<evidence type="ECO:0000256" key="2">
    <source>
        <dbReference type="SAM" id="MobiDB-lite"/>
    </source>
</evidence>
<dbReference type="PROSITE" id="PS50089">
    <property type="entry name" value="ZF_RING_2"/>
    <property type="match status" value="1"/>
</dbReference>
<dbReference type="OrthoDB" id="8062037at2759"/>